<evidence type="ECO:0000256" key="5">
    <source>
        <dbReference type="RuleBase" id="RU361157"/>
    </source>
</evidence>
<keyword evidence="5" id="KW-1003">Cell membrane</keyword>
<name>A0A1B1Z9L9_9BACL</name>
<dbReference type="EMBL" id="CP016761">
    <property type="protein sequence ID" value="ANX14133.1"/>
    <property type="molecule type" value="Genomic_DNA"/>
</dbReference>
<dbReference type="PRINTS" id="PR00164">
    <property type="entry name" value="ABC2TRNSPORT"/>
</dbReference>
<dbReference type="RefSeq" id="WP_066293912.1">
    <property type="nucleotide sequence ID" value="NZ_CP016761.1"/>
</dbReference>
<feature type="transmembrane region" description="Helical" evidence="5">
    <location>
        <begin position="98"/>
        <end position="124"/>
    </location>
</feature>
<keyword evidence="4 5" id="KW-0472">Membrane</keyword>
<reference evidence="7 8" key="1">
    <citation type="submission" date="2016-08" db="EMBL/GenBank/DDBJ databases">
        <title>Complete genome sequence of Fictibacillus arsenicus G25-54, a strain with toxicity to nematodes and a potential arsenic-resistance activity.</title>
        <authorList>
            <person name="Zheng Z."/>
        </authorList>
    </citation>
    <scope>NUCLEOTIDE SEQUENCE [LARGE SCALE GENOMIC DNA]</scope>
    <source>
        <strain evidence="7 8">G25-54</strain>
    </source>
</reference>
<dbReference type="PIRSF" id="PIRSF006648">
    <property type="entry name" value="DrrB"/>
    <property type="match status" value="1"/>
</dbReference>
<dbReference type="Proteomes" id="UP000077412">
    <property type="component" value="Chromosome"/>
</dbReference>
<comment type="subcellular location">
    <subcellularLocation>
        <location evidence="5">Cell membrane</location>
        <topology evidence="5">Multi-pass membrane protein</topology>
    </subcellularLocation>
    <subcellularLocation>
        <location evidence="1">Membrane</location>
        <topology evidence="1">Multi-pass membrane protein</topology>
    </subcellularLocation>
</comment>
<dbReference type="InterPro" id="IPR052902">
    <property type="entry name" value="ABC-2_transporter"/>
</dbReference>
<accession>A0A1B1Z9L9</accession>
<feature type="transmembrane region" description="Helical" evidence="5">
    <location>
        <begin position="20"/>
        <end position="37"/>
    </location>
</feature>
<dbReference type="InterPro" id="IPR047817">
    <property type="entry name" value="ABC2_TM_bact-type"/>
</dbReference>
<feature type="transmembrane region" description="Helical" evidence="5">
    <location>
        <begin position="163"/>
        <end position="184"/>
    </location>
</feature>
<feature type="domain" description="ABC transmembrane type-2" evidence="6">
    <location>
        <begin position="20"/>
        <end position="244"/>
    </location>
</feature>
<evidence type="ECO:0000313" key="8">
    <source>
        <dbReference type="Proteomes" id="UP000077412"/>
    </source>
</evidence>
<evidence type="ECO:0000256" key="1">
    <source>
        <dbReference type="ARBA" id="ARBA00004141"/>
    </source>
</evidence>
<dbReference type="InterPro" id="IPR000412">
    <property type="entry name" value="ABC_2_transport"/>
</dbReference>
<dbReference type="PANTHER" id="PTHR43027:SF2">
    <property type="entry name" value="TRANSPORT PERMEASE PROTEIN"/>
    <property type="match status" value="1"/>
</dbReference>
<keyword evidence="2 5" id="KW-0812">Transmembrane</keyword>
<organism evidence="7 8">
    <name type="scientific">Fictibacillus arsenicus</name>
    <dbReference type="NCBI Taxonomy" id="255247"/>
    <lineage>
        <taxon>Bacteria</taxon>
        <taxon>Bacillati</taxon>
        <taxon>Bacillota</taxon>
        <taxon>Bacilli</taxon>
        <taxon>Bacillales</taxon>
        <taxon>Fictibacillaceae</taxon>
        <taxon>Fictibacillus</taxon>
    </lineage>
</organism>
<evidence type="ECO:0000256" key="4">
    <source>
        <dbReference type="ARBA" id="ARBA00023136"/>
    </source>
</evidence>
<dbReference type="KEGG" id="far:ABE41_019140"/>
<dbReference type="AlphaFoldDB" id="A0A1B1Z9L9"/>
<dbReference type="OrthoDB" id="9774758at2"/>
<feature type="transmembrane region" description="Helical" evidence="5">
    <location>
        <begin position="57"/>
        <end position="78"/>
    </location>
</feature>
<sequence>MTALWQLTKLETKMFFRDKLQVFWTFLFPVLMIWLFGSMFQGQEMGGLTFASLYIPSWIGVNIVTTAFFTLGTVLAGYRETGVLRRYQSTPLAPWKILFAHTIQGTVIFSFSAVVLVVFGALVFDLQAPEYLGSTLLALLLSIIAFFPFALFLTSLAKNVGTAAAISSLFLNLMLFLSGATFPLEMMPDILQYVAKVLPLYYVIELVRATWNTSPIWENMTPVYVLLSISVVSILLSNKFFRWSGKAE</sequence>
<keyword evidence="3 5" id="KW-1133">Transmembrane helix</keyword>
<keyword evidence="5" id="KW-0813">Transport</keyword>
<dbReference type="PROSITE" id="PS51012">
    <property type="entry name" value="ABC_TM2"/>
    <property type="match status" value="1"/>
</dbReference>
<dbReference type="GO" id="GO:0043190">
    <property type="term" value="C:ATP-binding cassette (ABC) transporter complex"/>
    <property type="evidence" value="ECO:0007669"/>
    <property type="project" value="InterPro"/>
</dbReference>
<feature type="transmembrane region" description="Helical" evidence="5">
    <location>
        <begin position="223"/>
        <end position="241"/>
    </location>
</feature>
<dbReference type="InterPro" id="IPR013525">
    <property type="entry name" value="ABC2_TM"/>
</dbReference>
<protein>
    <recommendedName>
        <fullName evidence="5">Transport permease protein</fullName>
    </recommendedName>
</protein>
<comment type="similarity">
    <text evidence="5">Belongs to the ABC-2 integral membrane protein family.</text>
</comment>
<evidence type="ECO:0000256" key="3">
    <source>
        <dbReference type="ARBA" id="ARBA00022989"/>
    </source>
</evidence>
<evidence type="ECO:0000313" key="7">
    <source>
        <dbReference type="EMBL" id="ANX14133.1"/>
    </source>
</evidence>
<dbReference type="GO" id="GO:0140359">
    <property type="term" value="F:ABC-type transporter activity"/>
    <property type="evidence" value="ECO:0007669"/>
    <property type="project" value="InterPro"/>
</dbReference>
<gene>
    <name evidence="7" type="ORF">ABE41_019140</name>
</gene>
<dbReference type="Pfam" id="PF01061">
    <property type="entry name" value="ABC2_membrane"/>
    <property type="match status" value="1"/>
</dbReference>
<dbReference type="STRING" id="255247.ABE41_019140"/>
<feature type="transmembrane region" description="Helical" evidence="5">
    <location>
        <begin position="136"/>
        <end position="156"/>
    </location>
</feature>
<proteinExistence type="inferred from homology"/>
<keyword evidence="8" id="KW-1185">Reference proteome</keyword>
<evidence type="ECO:0000259" key="6">
    <source>
        <dbReference type="PROSITE" id="PS51012"/>
    </source>
</evidence>
<dbReference type="PANTHER" id="PTHR43027">
    <property type="entry name" value="DOXORUBICIN RESISTANCE ABC TRANSPORTER PERMEASE PROTEIN DRRC-RELATED"/>
    <property type="match status" value="1"/>
</dbReference>
<evidence type="ECO:0000256" key="2">
    <source>
        <dbReference type="ARBA" id="ARBA00022692"/>
    </source>
</evidence>